<name>A0A7V5I0D8_UNCAE</name>
<gene>
    <name evidence="1" type="ORF">ENL39_05575</name>
</gene>
<sequence>MEEWLMTSGVENFKKLLKVSENATPWFSHKKFESFANIELEDGGESWHKNYQSFTPAPIRSEKNSSEQSTC</sequence>
<accession>A0A7V5I0D8</accession>
<comment type="caution">
    <text evidence="1">The sequence shown here is derived from an EMBL/GenBank/DDBJ whole genome shotgun (WGS) entry which is preliminary data.</text>
</comment>
<dbReference type="Proteomes" id="UP000886070">
    <property type="component" value="Unassembled WGS sequence"/>
</dbReference>
<reference evidence="1" key="1">
    <citation type="journal article" date="2020" name="mSystems">
        <title>Genome- and Community-Level Interaction Insights into Carbon Utilization and Element Cycling Functions of Hydrothermarchaeota in Hydrothermal Sediment.</title>
        <authorList>
            <person name="Zhou Z."/>
            <person name="Liu Y."/>
            <person name="Xu W."/>
            <person name="Pan J."/>
            <person name="Luo Z.H."/>
            <person name="Li M."/>
        </authorList>
    </citation>
    <scope>NUCLEOTIDE SEQUENCE [LARGE SCALE GENOMIC DNA]</scope>
    <source>
        <strain evidence="1">HyVt-92</strain>
    </source>
</reference>
<dbReference type="AlphaFoldDB" id="A0A7V5I0D8"/>
<dbReference type="EMBL" id="DRTT01000150">
    <property type="protein sequence ID" value="HHF98936.1"/>
    <property type="molecule type" value="Genomic_DNA"/>
</dbReference>
<proteinExistence type="predicted"/>
<evidence type="ECO:0000313" key="1">
    <source>
        <dbReference type="EMBL" id="HHF98936.1"/>
    </source>
</evidence>
<protein>
    <submittedName>
        <fullName evidence="1">Uncharacterized protein</fullName>
    </submittedName>
</protein>
<organism evidence="1">
    <name type="scientific">Aerophobetes bacterium</name>
    <dbReference type="NCBI Taxonomy" id="2030807"/>
    <lineage>
        <taxon>Bacteria</taxon>
        <taxon>Candidatus Aerophobota</taxon>
    </lineage>
</organism>